<feature type="compositionally biased region" description="Basic residues" evidence="3">
    <location>
        <begin position="339"/>
        <end position="356"/>
    </location>
</feature>
<dbReference type="InterPro" id="IPR058719">
    <property type="entry name" value="WHD_LYAR"/>
</dbReference>
<evidence type="ECO:0000256" key="2">
    <source>
        <dbReference type="ARBA" id="ARBA00023242"/>
    </source>
</evidence>
<dbReference type="Pfam" id="PF25879">
    <property type="entry name" value="WHD_LYAR"/>
    <property type="match status" value="1"/>
</dbReference>
<evidence type="ECO:0000256" key="1">
    <source>
        <dbReference type="ARBA" id="ARBA00004123"/>
    </source>
</evidence>
<organism evidence="5 6">
    <name type="scientific">Daphnia sinensis</name>
    <dbReference type="NCBI Taxonomy" id="1820382"/>
    <lineage>
        <taxon>Eukaryota</taxon>
        <taxon>Metazoa</taxon>
        <taxon>Ecdysozoa</taxon>
        <taxon>Arthropoda</taxon>
        <taxon>Crustacea</taxon>
        <taxon>Branchiopoda</taxon>
        <taxon>Diplostraca</taxon>
        <taxon>Cladocera</taxon>
        <taxon>Anomopoda</taxon>
        <taxon>Daphniidae</taxon>
        <taxon>Daphnia</taxon>
        <taxon>Daphnia similis group</taxon>
    </lineage>
</organism>
<dbReference type="PANTHER" id="PTHR13100">
    <property type="entry name" value="CELL GROWTH-REGULATING NUCLEOLAR PROTEIN LYAR"/>
    <property type="match status" value="1"/>
</dbReference>
<keyword evidence="6" id="KW-1185">Reference proteome</keyword>
<evidence type="ECO:0000313" key="5">
    <source>
        <dbReference type="EMBL" id="KAI9562251.1"/>
    </source>
</evidence>
<dbReference type="Proteomes" id="UP000820818">
    <property type="component" value="Linkage Group LG3"/>
</dbReference>
<reference evidence="5 6" key="1">
    <citation type="submission" date="2022-05" db="EMBL/GenBank/DDBJ databases">
        <title>A multi-omics perspective on studying reproductive biology in Daphnia sinensis.</title>
        <authorList>
            <person name="Jia J."/>
        </authorList>
    </citation>
    <scope>NUCLEOTIDE SEQUENCE [LARGE SCALE GENOMIC DNA]</scope>
    <source>
        <strain evidence="5 6">WSL</strain>
    </source>
</reference>
<evidence type="ECO:0000259" key="4">
    <source>
        <dbReference type="Pfam" id="PF25879"/>
    </source>
</evidence>
<dbReference type="GO" id="GO:0000122">
    <property type="term" value="P:negative regulation of transcription by RNA polymerase II"/>
    <property type="evidence" value="ECO:0007669"/>
    <property type="project" value="TreeGrafter"/>
</dbReference>
<dbReference type="GO" id="GO:0003677">
    <property type="term" value="F:DNA binding"/>
    <property type="evidence" value="ECO:0007669"/>
    <property type="project" value="InterPro"/>
</dbReference>
<sequence length="481" mass="55017">MIESAKQKCFPKDTPVAKELFYTPYEKQRQAWVTMVQNIMQTNTNDDLTSILQKMCEAEEIPIKWNKINKPKFLNFLRHLMDYQGNPTKDEQLWNLVSNVCKDQKEKKKSKTEDMKNNLKTGSTVVEKDNELVTQGSATLTAKNKARKSLSSKEEKKKLWTNAIQNLIQTNTNEELMNSLRKISTASSVLHVKKWQEIKKNKFSNFLNNITGYQMDSVNDEKLRVLISKALEDQHIKQKNEKKIAKGIPPKPFQKENNAEWLSFVTNLIDKDNQKLVSDAGQKITARENIPKSWNGIKKADFKNFLQNNLGYEVNSAIAENLSDLIAKALHEKRDIKAKKAGIQKATGKTKGKKRKSDTDNLKSAVNGNNAKRIRNTVELKTHKNESCNPSSAIINVSQTEEPCCKVKWISIGKMLLRAADNKELPLKKFRKKIIAEYLNRMGTAVSDKSSCSETLWLKCQSKLSKNPKFQIDSKRIRLVV</sequence>
<dbReference type="EMBL" id="WJBH02000003">
    <property type="protein sequence ID" value="KAI9562251.1"/>
    <property type="molecule type" value="Genomic_DNA"/>
</dbReference>
<comment type="subcellular location">
    <subcellularLocation>
        <location evidence="1">Nucleus</location>
    </subcellularLocation>
</comment>
<evidence type="ECO:0000256" key="3">
    <source>
        <dbReference type="SAM" id="MobiDB-lite"/>
    </source>
</evidence>
<dbReference type="PANTHER" id="PTHR13100:SF10">
    <property type="entry name" value="CELL GROWTH-REGULATING NUCLEOLAR PROTEIN"/>
    <property type="match status" value="1"/>
</dbReference>
<proteinExistence type="predicted"/>
<keyword evidence="2" id="KW-0539">Nucleus</keyword>
<gene>
    <name evidence="5" type="ORF">GHT06_013216</name>
</gene>
<dbReference type="GO" id="GO:0005730">
    <property type="term" value="C:nucleolus"/>
    <property type="evidence" value="ECO:0007669"/>
    <property type="project" value="TreeGrafter"/>
</dbReference>
<dbReference type="GO" id="GO:0006364">
    <property type="term" value="P:rRNA processing"/>
    <property type="evidence" value="ECO:0007669"/>
    <property type="project" value="TreeGrafter"/>
</dbReference>
<dbReference type="InterPro" id="IPR039999">
    <property type="entry name" value="LYAR"/>
</dbReference>
<comment type="caution">
    <text evidence="5">The sequence shown here is derived from an EMBL/GenBank/DDBJ whole genome shotgun (WGS) entry which is preliminary data.</text>
</comment>
<evidence type="ECO:0000313" key="6">
    <source>
        <dbReference type="Proteomes" id="UP000820818"/>
    </source>
</evidence>
<feature type="region of interest" description="Disordered" evidence="3">
    <location>
        <begin position="339"/>
        <end position="365"/>
    </location>
</feature>
<protein>
    <recommendedName>
        <fullName evidence="4">Cell growth-regulating nucleolar protein-like winged helix domain-containing protein</fullName>
    </recommendedName>
</protein>
<name>A0AAD5KX62_9CRUS</name>
<feature type="domain" description="Cell growth-regulating nucleolar protein-like winged helix" evidence="4">
    <location>
        <begin position="406"/>
        <end position="480"/>
    </location>
</feature>
<accession>A0AAD5KX62</accession>
<dbReference type="AlphaFoldDB" id="A0AAD5KX62"/>